<dbReference type="EMBL" id="CP108318">
    <property type="protein sequence ID" value="WTW59801.1"/>
    <property type="molecule type" value="Genomic_DNA"/>
</dbReference>
<accession>A0AAU2UXI6</accession>
<name>A0AAU2UXI6_9ACTN</name>
<dbReference type="Pfam" id="PF14102">
    <property type="entry name" value="Caps_synth_CapC"/>
    <property type="match status" value="1"/>
</dbReference>
<keyword evidence="1" id="KW-1133">Transmembrane helix</keyword>
<feature type="transmembrane region" description="Helical" evidence="1">
    <location>
        <begin position="137"/>
        <end position="155"/>
    </location>
</feature>
<proteinExistence type="predicted"/>
<protein>
    <submittedName>
        <fullName evidence="2">Poly-gamma-glutamate biosynthesis protein PgsC/CapC</fullName>
    </submittedName>
</protein>
<keyword evidence="1" id="KW-0812">Transmembrane</keyword>
<dbReference type="GO" id="GO:0016020">
    <property type="term" value="C:membrane"/>
    <property type="evidence" value="ECO:0007669"/>
    <property type="project" value="InterPro"/>
</dbReference>
<dbReference type="GO" id="GO:0045227">
    <property type="term" value="P:capsule polysaccharide biosynthetic process"/>
    <property type="evidence" value="ECO:0007669"/>
    <property type="project" value="InterPro"/>
</dbReference>
<dbReference type="InterPro" id="IPR008338">
    <property type="entry name" value="Capsule_biosynth_CapC"/>
</dbReference>
<sequence length="157" mass="16725">MNSPLSTEVATLGLAIGLLFGLGCYLATNLSPGGMITPAWLALTLVEDWSRLLLIGAVTLLTWAGAAGTRKVIILYGKRLFASVVMLGVFLQMTLSLFLLKEYPLLFSHQTLGFIVPGLIAYQFLRQPVLATATATTAVTGLTYTVLASGLLLHLTV</sequence>
<evidence type="ECO:0000313" key="2">
    <source>
        <dbReference type="EMBL" id="WTW59801.1"/>
    </source>
</evidence>
<keyword evidence="1" id="KW-0472">Membrane</keyword>
<organism evidence="2">
    <name type="scientific">Streptomyces sp. NBC_00003</name>
    <dbReference type="NCBI Taxonomy" id="2903608"/>
    <lineage>
        <taxon>Bacteria</taxon>
        <taxon>Bacillati</taxon>
        <taxon>Actinomycetota</taxon>
        <taxon>Actinomycetes</taxon>
        <taxon>Kitasatosporales</taxon>
        <taxon>Streptomycetaceae</taxon>
        <taxon>Streptomyces</taxon>
    </lineage>
</organism>
<feature type="transmembrane region" description="Helical" evidence="1">
    <location>
        <begin position="80"/>
        <end position="100"/>
    </location>
</feature>
<reference evidence="2" key="1">
    <citation type="submission" date="2022-10" db="EMBL/GenBank/DDBJ databases">
        <title>The complete genomes of actinobacterial strains from the NBC collection.</title>
        <authorList>
            <person name="Joergensen T.S."/>
            <person name="Alvarez Arevalo M."/>
            <person name="Sterndorff E.B."/>
            <person name="Faurdal D."/>
            <person name="Vuksanovic O."/>
            <person name="Mourched A.-S."/>
            <person name="Charusanti P."/>
            <person name="Shaw S."/>
            <person name="Blin K."/>
            <person name="Weber T."/>
        </authorList>
    </citation>
    <scope>NUCLEOTIDE SEQUENCE</scope>
    <source>
        <strain evidence="2">NBC_00003</strain>
    </source>
</reference>
<feature type="transmembrane region" description="Helical" evidence="1">
    <location>
        <begin position="48"/>
        <end position="68"/>
    </location>
</feature>
<feature type="transmembrane region" description="Helical" evidence="1">
    <location>
        <begin position="9"/>
        <end position="28"/>
    </location>
</feature>
<dbReference type="AlphaFoldDB" id="A0AAU2UXI6"/>
<gene>
    <name evidence="2" type="ORF">OG549_03610</name>
</gene>
<evidence type="ECO:0000256" key="1">
    <source>
        <dbReference type="SAM" id="Phobius"/>
    </source>
</evidence>